<dbReference type="AlphaFoldDB" id="A0A5B7GLE3"/>
<organism evidence="1 2">
    <name type="scientific">Portunus trituberculatus</name>
    <name type="common">Swimming crab</name>
    <name type="synonym">Neptunus trituberculatus</name>
    <dbReference type="NCBI Taxonomy" id="210409"/>
    <lineage>
        <taxon>Eukaryota</taxon>
        <taxon>Metazoa</taxon>
        <taxon>Ecdysozoa</taxon>
        <taxon>Arthropoda</taxon>
        <taxon>Crustacea</taxon>
        <taxon>Multicrustacea</taxon>
        <taxon>Malacostraca</taxon>
        <taxon>Eumalacostraca</taxon>
        <taxon>Eucarida</taxon>
        <taxon>Decapoda</taxon>
        <taxon>Pleocyemata</taxon>
        <taxon>Brachyura</taxon>
        <taxon>Eubrachyura</taxon>
        <taxon>Portunoidea</taxon>
        <taxon>Portunidae</taxon>
        <taxon>Portuninae</taxon>
        <taxon>Portunus</taxon>
    </lineage>
</organism>
<sequence length="72" mass="8062">MTRFHIQSAYYLAILYSFRNANIIRARTSWSELVAVRGKLPSATSQPASQPNPAQPTPHICHTFHTQAALLI</sequence>
<dbReference type="EMBL" id="VSRR010016897">
    <property type="protein sequence ID" value="MPC59812.1"/>
    <property type="molecule type" value="Genomic_DNA"/>
</dbReference>
<protein>
    <submittedName>
        <fullName evidence="1">Uncharacterized protein</fullName>
    </submittedName>
</protein>
<accession>A0A5B7GLE3</accession>
<name>A0A5B7GLE3_PORTR</name>
<keyword evidence="2" id="KW-1185">Reference proteome</keyword>
<proteinExistence type="predicted"/>
<evidence type="ECO:0000313" key="1">
    <source>
        <dbReference type="EMBL" id="MPC59812.1"/>
    </source>
</evidence>
<reference evidence="1 2" key="1">
    <citation type="submission" date="2019-05" db="EMBL/GenBank/DDBJ databases">
        <title>Another draft genome of Portunus trituberculatus and its Hox gene families provides insights of decapod evolution.</title>
        <authorList>
            <person name="Jeong J.-H."/>
            <person name="Song I."/>
            <person name="Kim S."/>
            <person name="Choi T."/>
            <person name="Kim D."/>
            <person name="Ryu S."/>
            <person name="Kim W."/>
        </authorList>
    </citation>
    <scope>NUCLEOTIDE SEQUENCE [LARGE SCALE GENOMIC DNA]</scope>
    <source>
        <tissue evidence="1">Muscle</tissue>
    </source>
</reference>
<evidence type="ECO:0000313" key="2">
    <source>
        <dbReference type="Proteomes" id="UP000324222"/>
    </source>
</evidence>
<dbReference type="Proteomes" id="UP000324222">
    <property type="component" value="Unassembled WGS sequence"/>
</dbReference>
<comment type="caution">
    <text evidence="1">The sequence shown here is derived from an EMBL/GenBank/DDBJ whole genome shotgun (WGS) entry which is preliminary data.</text>
</comment>
<gene>
    <name evidence="1" type="ORF">E2C01_053840</name>
</gene>